<dbReference type="PANTHER" id="PTHR43161">
    <property type="entry name" value="SORBITOL DEHYDROGENASE"/>
    <property type="match status" value="1"/>
</dbReference>
<dbReference type="OrthoDB" id="9809185at2"/>
<dbReference type="Gene3D" id="3.40.50.720">
    <property type="entry name" value="NAD(P)-binding Rossmann-like Domain"/>
    <property type="match status" value="1"/>
</dbReference>
<keyword evidence="8" id="KW-1185">Reference proteome</keyword>
<sequence>METRVCRLYGQQDVRIETDIVATPEAGQVTVRVGAGGICGSDIHYFYEGGIGQIRVREPIILGHEVAGTVIAVADGGTDVSVGQKVALNPSHPCGECEYCQQNLQQHCLNMRFFGSAMRLPHMQGAFRDVMTLDAKQCVPVSNGTSLAQAACAEPLAVCLHAVSRAGDLTGKRVLVTGAGPIGALCAAAAKQAGAAEIIVTDLQDYALGVAAQMGATKTVNIATHASDLAIYEDGKGQIDVCFECSAAAPAIQSAIKMLRPQGILVQVGVAGDIPVSFNPVVAKELTIIGTHRFHTEYADAVHAIDTGKIDVRPIITTSFDLEDAVAAFDMARDRSKAVKVHFAFASEA</sequence>
<protein>
    <submittedName>
        <fullName evidence="7">Phosphoesterase</fullName>
    </submittedName>
</protein>
<evidence type="ECO:0000256" key="2">
    <source>
        <dbReference type="ARBA" id="ARBA00008072"/>
    </source>
</evidence>
<evidence type="ECO:0000313" key="8">
    <source>
        <dbReference type="Proteomes" id="UP000193391"/>
    </source>
</evidence>
<dbReference type="EMBL" id="JFKA01000013">
    <property type="protein sequence ID" value="OSQ35958.1"/>
    <property type="molecule type" value="Genomic_DNA"/>
</dbReference>
<reference evidence="7 8" key="1">
    <citation type="submission" date="2014-03" db="EMBL/GenBank/DDBJ databases">
        <title>The draft genome sequence of Thalassospira mesophila JCM 18969.</title>
        <authorList>
            <person name="Lai Q."/>
            <person name="Shao Z."/>
        </authorList>
    </citation>
    <scope>NUCLEOTIDE SEQUENCE [LARGE SCALE GENOMIC DNA]</scope>
    <source>
        <strain evidence="7 8">JCM 18969</strain>
    </source>
</reference>
<dbReference type="InterPro" id="IPR011032">
    <property type="entry name" value="GroES-like_sf"/>
</dbReference>
<proteinExistence type="inferred from homology"/>
<evidence type="ECO:0000256" key="4">
    <source>
        <dbReference type="ARBA" id="ARBA00022833"/>
    </source>
</evidence>
<evidence type="ECO:0000256" key="3">
    <source>
        <dbReference type="ARBA" id="ARBA00022723"/>
    </source>
</evidence>
<comment type="similarity">
    <text evidence="2">Belongs to the zinc-containing alcohol dehydrogenase family.</text>
</comment>
<dbReference type="Gene3D" id="3.90.180.10">
    <property type="entry name" value="Medium-chain alcohol dehydrogenases, catalytic domain"/>
    <property type="match status" value="1"/>
</dbReference>
<accession>A0A1Y2KWF0</accession>
<evidence type="ECO:0000256" key="1">
    <source>
        <dbReference type="ARBA" id="ARBA00001947"/>
    </source>
</evidence>
<evidence type="ECO:0000313" key="7">
    <source>
        <dbReference type="EMBL" id="OSQ35958.1"/>
    </source>
</evidence>
<dbReference type="GO" id="GO:0016491">
    <property type="term" value="F:oxidoreductase activity"/>
    <property type="evidence" value="ECO:0007669"/>
    <property type="project" value="UniProtKB-KW"/>
</dbReference>
<dbReference type="CDD" id="cd08232">
    <property type="entry name" value="idonate-5-DH"/>
    <property type="match status" value="1"/>
</dbReference>
<name>A0A1Y2KWF0_9PROT</name>
<comment type="caution">
    <text evidence="7">The sequence shown here is derived from an EMBL/GenBank/DDBJ whole genome shotgun (WGS) entry which is preliminary data.</text>
</comment>
<organism evidence="7 8">
    <name type="scientific">Thalassospira mesophila</name>
    <dbReference type="NCBI Taxonomy" id="1293891"/>
    <lineage>
        <taxon>Bacteria</taxon>
        <taxon>Pseudomonadati</taxon>
        <taxon>Pseudomonadota</taxon>
        <taxon>Alphaproteobacteria</taxon>
        <taxon>Rhodospirillales</taxon>
        <taxon>Thalassospiraceae</taxon>
        <taxon>Thalassospira</taxon>
    </lineage>
</organism>
<dbReference type="Proteomes" id="UP000193391">
    <property type="component" value="Unassembled WGS sequence"/>
</dbReference>
<dbReference type="RefSeq" id="WP_085585597.1">
    <property type="nucleotide sequence ID" value="NZ_JFKA01000013.1"/>
</dbReference>
<keyword evidence="3" id="KW-0479">Metal-binding</keyword>
<dbReference type="Pfam" id="PF08240">
    <property type="entry name" value="ADH_N"/>
    <property type="match status" value="1"/>
</dbReference>
<comment type="cofactor">
    <cofactor evidence="1">
        <name>Zn(2+)</name>
        <dbReference type="ChEBI" id="CHEBI:29105"/>
    </cofactor>
</comment>
<feature type="domain" description="Enoyl reductase (ER)" evidence="6">
    <location>
        <begin position="10"/>
        <end position="339"/>
    </location>
</feature>
<evidence type="ECO:0000256" key="5">
    <source>
        <dbReference type="ARBA" id="ARBA00023002"/>
    </source>
</evidence>
<dbReference type="PANTHER" id="PTHR43161:SF9">
    <property type="entry name" value="SORBITOL DEHYDROGENASE"/>
    <property type="match status" value="1"/>
</dbReference>
<dbReference type="SMART" id="SM00829">
    <property type="entry name" value="PKS_ER"/>
    <property type="match status" value="1"/>
</dbReference>
<dbReference type="Pfam" id="PF00107">
    <property type="entry name" value="ADH_zinc_N"/>
    <property type="match status" value="1"/>
</dbReference>
<keyword evidence="4" id="KW-0862">Zinc</keyword>
<dbReference type="InterPro" id="IPR013149">
    <property type="entry name" value="ADH-like_C"/>
</dbReference>
<dbReference type="SUPFAM" id="SSF51735">
    <property type="entry name" value="NAD(P)-binding Rossmann-fold domains"/>
    <property type="match status" value="1"/>
</dbReference>
<dbReference type="InterPro" id="IPR013154">
    <property type="entry name" value="ADH-like_N"/>
</dbReference>
<keyword evidence="5" id="KW-0560">Oxidoreductase</keyword>
<dbReference type="AlphaFoldDB" id="A0A1Y2KWF0"/>
<dbReference type="SUPFAM" id="SSF50129">
    <property type="entry name" value="GroES-like"/>
    <property type="match status" value="1"/>
</dbReference>
<dbReference type="GO" id="GO:0046872">
    <property type="term" value="F:metal ion binding"/>
    <property type="evidence" value="ECO:0007669"/>
    <property type="project" value="UniProtKB-KW"/>
</dbReference>
<evidence type="ECO:0000259" key="6">
    <source>
        <dbReference type="SMART" id="SM00829"/>
    </source>
</evidence>
<gene>
    <name evidence="7" type="ORF">TMES_19190</name>
</gene>
<dbReference type="InterPro" id="IPR020843">
    <property type="entry name" value="ER"/>
</dbReference>
<dbReference type="STRING" id="1293891.TMES_19190"/>
<dbReference type="InterPro" id="IPR036291">
    <property type="entry name" value="NAD(P)-bd_dom_sf"/>
</dbReference>